<dbReference type="CDD" id="cd09874">
    <property type="entry name" value="PIN_MT3492-like"/>
    <property type="match status" value="1"/>
</dbReference>
<dbReference type="InterPro" id="IPR029060">
    <property type="entry name" value="PIN-like_dom_sf"/>
</dbReference>
<dbReference type="PANTHER" id="PTHR35901">
    <property type="entry name" value="RIBONUCLEASE VAPC3"/>
    <property type="match status" value="1"/>
</dbReference>
<evidence type="ECO:0000256" key="1">
    <source>
        <dbReference type="ARBA" id="ARBA00022649"/>
    </source>
</evidence>
<keyword evidence="3 5" id="KW-0479">Metal-binding</keyword>
<comment type="function">
    <text evidence="5">Toxic component of a toxin-antitoxin (TA) system. An RNase.</text>
</comment>
<evidence type="ECO:0000256" key="4">
    <source>
        <dbReference type="ARBA" id="ARBA00022801"/>
    </source>
</evidence>
<keyword evidence="1 5" id="KW-1277">Toxin-antitoxin system</keyword>
<name>A0ABQ5Q1E2_9BACT</name>
<evidence type="ECO:0000313" key="8">
    <source>
        <dbReference type="Proteomes" id="UP001165044"/>
    </source>
</evidence>
<evidence type="ECO:0000256" key="2">
    <source>
        <dbReference type="ARBA" id="ARBA00022722"/>
    </source>
</evidence>
<dbReference type="SUPFAM" id="SSF88723">
    <property type="entry name" value="PIN domain-like"/>
    <property type="match status" value="1"/>
</dbReference>
<evidence type="ECO:0000259" key="6">
    <source>
        <dbReference type="Pfam" id="PF01850"/>
    </source>
</evidence>
<dbReference type="InterPro" id="IPR002716">
    <property type="entry name" value="PIN_dom"/>
</dbReference>
<accession>A0ABQ5Q1E2</accession>
<feature type="domain" description="PIN" evidence="6">
    <location>
        <begin position="11"/>
        <end position="122"/>
    </location>
</feature>
<dbReference type="HAMAP" id="MF_00265">
    <property type="entry name" value="VapC_Nob1"/>
    <property type="match status" value="1"/>
</dbReference>
<dbReference type="InterPro" id="IPR051619">
    <property type="entry name" value="TypeII_TA_RNase_PINc/VapC"/>
</dbReference>
<dbReference type="EMBL" id="BSDC01000003">
    <property type="protein sequence ID" value="GLH68220.1"/>
    <property type="molecule type" value="Genomic_DNA"/>
</dbReference>
<evidence type="ECO:0000256" key="5">
    <source>
        <dbReference type="HAMAP-Rule" id="MF_00265"/>
    </source>
</evidence>
<sequence>MVVPQPKFALYLDTSALVKLFIEEDESPQVRALAEGRKGAEVLLVSRLGYTEASVTLARMVHLGRITASELPHHLGALEDYWDQSIQEVPLTDEILEDARQLAQRFPLRTYDAIHLASAREARKLLRGIFEGEVRFLAFDGALLKAAELIGFTIPS</sequence>
<evidence type="ECO:0000313" key="7">
    <source>
        <dbReference type="EMBL" id="GLH68220.1"/>
    </source>
</evidence>
<keyword evidence="4 5" id="KW-0378">Hydrolase</keyword>
<reference evidence="7" key="1">
    <citation type="journal article" date="2023" name="Antonie Van Leeuwenhoek">
        <title>Mesoterricola silvestris gen. nov., sp. nov., Mesoterricola sediminis sp. nov., Geothrix oryzae sp. nov., Geothrix edaphica sp. nov., Geothrix rubra sp. nov., and Geothrix limicola sp. nov., six novel members of Acidobacteriota isolated from soils.</title>
        <authorList>
            <person name="Itoh H."/>
            <person name="Sugisawa Y."/>
            <person name="Mise K."/>
            <person name="Xu Z."/>
            <person name="Kuniyasu M."/>
            <person name="Ushijima N."/>
            <person name="Kawano K."/>
            <person name="Kobayashi E."/>
            <person name="Shiratori Y."/>
            <person name="Masuda Y."/>
            <person name="Senoo K."/>
        </authorList>
    </citation>
    <scope>NUCLEOTIDE SEQUENCE</scope>
    <source>
        <strain evidence="7">Red802</strain>
    </source>
</reference>
<protein>
    <recommendedName>
        <fullName evidence="5">Ribonuclease VapC</fullName>
        <shortName evidence="5">RNase VapC</shortName>
        <ecNumber evidence="5">3.1.-.-</ecNumber>
    </recommendedName>
    <alternativeName>
        <fullName evidence="5">Toxin VapC</fullName>
    </alternativeName>
</protein>
<keyword evidence="5" id="KW-0460">Magnesium</keyword>
<comment type="caution">
    <text evidence="7">The sequence shown here is derived from an EMBL/GenBank/DDBJ whole genome shotgun (WGS) entry which is preliminary data.</text>
</comment>
<dbReference type="Gene3D" id="3.40.50.1010">
    <property type="entry name" value="5'-nuclease"/>
    <property type="match status" value="1"/>
</dbReference>
<gene>
    <name evidence="5" type="primary">vapC</name>
    <name evidence="7" type="ORF">GETHED_25840</name>
</gene>
<feature type="binding site" evidence="5">
    <location>
        <position position="13"/>
    </location>
    <ligand>
        <name>Mg(2+)</name>
        <dbReference type="ChEBI" id="CHEBI:18420"/>
    </ligand>
</feature>
<comment type="similarity">
    <text evidence="5">Belongs to the PINc/VapC protein family.</text>
</comment>
<comment type="cofactor">
    <cofactor evidence="5">
        <name>Mg(2+)</name>
        <dbReference type="ChEBI" id="CHEBI:18420"/>
    </cofactor>
</comment>
<dbReference type="Pfam" id="PF01850">
    <property type="entry name" value="PIN"/>
    <property type="match status" value="1"/>
</dbReference>
<feature type="binding site" evidence="5">
    <location>
        <position position="112"/>
    </location>
    <ligand>
        <name>Mg(2+)</name>
        <dbReference type="ChEBI" id="CHEBI:18420"/>
    </ligand>
</feature>
<keyword evidence="8" id="KW-1185">Reference proteome</keyword>
<dbReference type="EC" id="3.1.-.-" evidence="5"/>
<dbReference type="PANTHER" id="PTHR35901:SF1">
    <property type="entry name" value="EXONUCLEASE VAPC9"/>
    <property type="match status" value="1"/>
</dbReference>
<dbReference type="InterPro" id="IPR022907">
    <property type="entry name" value="VapC_family"/>
</dbReference>
<keyword evidence="5" id="KW-0800">Toxin</keyword>
<proteinExistence type="inferred from homology"/>
<dbReference type="Proteomes" id="UP001165044">
    <property type="component" value="Unassembled WGS sequence"/>
</dbReference>
<organism evidence="7 8">
    <name type="scientific">Geothrix edaphica</name>
    <dbReference type="NCBI Taxonomy" id="2927976"/>
    <lineage>
        <taxon>Bacteria</taxon>
        <taxon>Pseudomonadati</taxon>
        <taxon>Acidobacteriota</taxon>
        <taxon>Holophagae</taxon>
        <taxon>Holophagales</taxon>
        <taxon>Holophagaceae</taxon>
        <taxon>Geothrix</taxon>
    </lineage>
</organism>
<evidence type="ECO:0000256" key="3">
    <source>
        <dbReference type="ARBA" id="ARBA00022723"/>
    </source>
</evidence>
<keyword evidence="2 5" id="KW-0540">Nuclease</keyword>